<dbReference type="Gene3D" id="3.20.20.60">
    <property type="entry name" value="Phosphoenolpyruvate-binding domains"/>
    <property type="match status" value="1"/>
</dbReference>
<dbReference type="InterPro" id="IPR040442">
    <property type="entry name" value="Pyrv_kinase-like_dom_sf"/>
</dbReference>
<organism evidence="2">
    <name type="scientific">marine metagenome</name>
    <dbReference type="NCBI Taxonomy" id="408172"/>
    <lineage>
        <taxon>unclassified sequences</taxon>
        <taxon>metagenomes</taxon>
        <taxon>ecological metagenomes</taxon>
    </lineage>
</organism>
<reference evidence="2" key="1">
    <citation type="submission" date="2018-05" db="EMBL/GenBank/DDBJ databases">
        <authorList>
            <person name="Lanie J.A."/>
            <person name="Ng W.-L."/>
            <person name="Kazmierczak K.M."/>
            <person name="Andrzejewski T.M."/>
            <person name="Davidsen T.M."/>
            <person name="Wayne K.J."/>
            <person name="Tettelin H."/>
            <person name="Glass J.I."/>
            <person name="Rusch D."/>
            <person name="Podicherti R."/>
            <person name="Tsui H.-C.T."/>
            <person name="Winkler M.E."/>
        </authorList>
    </citation>
    <scope>NUCLEOTIDE SEQUENCE</scope>
</reference>
<evidence type="ECO:0000256" key="1">
    <source>
        <dbReference type="SAM" id="MobiDB-lite"/>
    </source>
</evidence>
<feature type="region of interest" description="Disordered" evidence="1">
    <location>
        <begin position="20"/>
        <end position="39"/>
    </location>
</feature>
<sequence>ATKHQREVGTSYFDAISKTISTGESSTTAMEDSTESDQF</sequence>
<dbReference type="GO" id="GO:0003824">
    <property type="term" value="F:catalytic activity"/>
    <property type="evidence" value="ECO:0007669"/>
    <property type="project" value="InterPro"/>
</dbReference>
<accession>A0A382YLQ9</accession>
<feature type="non-terminal residue" evidence="2">
    <location>
        <position position="1"/>
    </location>
</feature>
<protein>
    <recommendedName>
        <fullName evidence="3">Isocitrate lyase</fullName>
    </recommendedName>
</protein>
<name>A0A382YLQ9_9ZZZZ</name>
<evidence type="ECO:0000313" key="2">
    <source>
        <dbReference type="EMBL" id="SVD83919.1"/>
    </source>
</evidence>
<dbReference type="InterPro" id="IPR015813">
    <property type="entry name" value="Pyrv/PenolPyrv_kinase-like_dom"/>
</dbReference>
<feature type="compositionally biased region" description="Polar residues" evidence="1">
    <location>
        <begin position="20"/>
        <end position="31"/>
    </location>
</feature>
<gene>
    <name evidence="2" type="ORF">METZ01_LOCUS436773</name>
</gene>
<dbReference type="EMBL" id="UINC01176681">
    <property type="protein sequence ID" value="SVD83919.1"/>
    <property type="molecule type" value="Genomic_DNA"/>
</dbReference>
<dbReference type="AlphaFoldDB" id="A0A382YLQ9"/>
<proteinExistence type="predicted"/>
<dbReference type="SUPFAM" id="SSF51621">
    <property type="entry name" value="Phosphoenolpyruvate/pyruvate domain"/>
    <property type="match status" value="1"/>
</dbReference>
<evidence type="ECO:0008006" key="3">
    <source>
        <dbReference type="Google" id="ProtNLM"/>
    </source>
</evidence>